<feature type="domain" description="Peptidase S53" evidence="10">
    <location>
        <begin position="255"/>
        <end position="665"/>
    </location>
</feature>
<dbReference type="InterPro" id="IPR050819">
    <property type="entry name" value="Tripeptidyl-peptidase_I"/>
</dbReference>
<evidence type="ECO:0000259" key="10">
    <source>
        <dbReference type="PROSITE" id="PS51695"/>
    </source>
</evidence>
<dbReference type="PROSITE" id="PS51695">
    <property type="entry name" value="SEDOLISIN"/>
    <property type="match status" value="1"/>
</dbReference>
<dbReference type="InterPro" id="IPR030400">
    <property type="entry name" value="Sedolisin_dom"/>
</dbReference>
<keyword evidence="12" id="KW-1185">Reference proteome</keyword>
<keyword evidence="7" id="KW-0865">Zymogen</keyword>
<dbReference type="CDD" id="cd11377">
    <property type="entry name" value="Pro-peptidase_S53"/>
    <property type="match status" value="1"/>
</dbReference>
<evidence type="ECO:0000256" key="5">
    <source>
        <dbReference type="ARBA" id="ARBA00022825"/>
    </source>
</evidence>
<gene>
    <name evidence="11" type="ORF">ACFPJ4_08780</name>
</gene>
<protein>
    <submittedName>
        <fullName evidence="11">Protease pro-enzyme activation domain-containing protein</fullName>
    </submittedName>
</protein>
<evidence type="ECO:0000256" key="6">
    <source>
        <dbReference type="ARBA" id="ARBA00022837"/>
    </source>
</evidence>
<keyword evidence="3" id="KW-0479">Metal-binding</keyword>
<evidence type="ECO:0000256" key="2">
    <source>
        <dbReference type="ARBA" id="ARBA00022670"/>
    </source>
</evidence>
<dbReference type="SMART" id="SM00944">
    <property type="entry name" value="Pro-kuma_activ"/>
    <property type="match status" value="1"/>
</dbReference>
<dbReference type="InterPro" id="IPR015366">
    <property type="entry name" value="S53_propep"/>
</dbReference>
<keyword evidence="5" id="KW-0720">Serine protease</keyword>
<evidence type="ECO:0000256" key="1">
    <source>
        <dbReference type="ARBA" id="ARBA00001913"/>
    </source>
</evidence>
<feature type="region of interest" description="Disordered" evidence="8">
    <location>
        <begin position="196"/>
        <end position="215"/>
    </location>
</feature>
<feature type="signal peptide" evidence="9">
    <location>
        <begin position="1"/>
        <end position="37"/>
    </location>
</feature>
<dbReference type="Proteomes" id="UP001596039">
    <property type="component" value="Unassembled WGS sequence"/>
</dbReference>
<evidence type="ECO:0000313" key="11">
    <source>
        <dbReference type="EMBL" id="MFC5502330.1"/>
    </source>
</evidence>
<dbReference type="Gene3D" id="3.40.50.200">
    <property type="entry name" value="Peptidase S8/S53 domain"/>
    <property type="match status" value="1"/>
</dbReference>
<comment type="cofactor">
    <cofactor evidence="1">
        <name>Ca(2+)</name>
        <dbReference type="ChEBI" id="CHEBI:29108"/>
    </cofactor>
</comment>
<keyword evidence="2 11" id="KW-0645">Protease</keyword>
<dbReference type="CDD" id="cd04056">
    <property type="entry name" value="Peptidases_S53"/>
    <property type="match status" value="1"/>
</dbReference>
<organism evidence="11 12">
    <name type="scientific">Lysinimonas soli</name>
    <dbReference type="NCBI Taxonomy" id="1074233"/>
    <lineage>
        <taxon>Bacteria</taxon>
        <taxon>Bacillati</taxon>
        <taxon>Actinomycetota</taxon>
        <taxon>Actinomycetes</taxon>
        <taxon>Micrococcales</taxon>
        <taxon>Microbacteriaceae</taxon>
        <taxon>Lysinimonas</taxon>
    </lineage>
</organism>
<dbReference type="PROSITE" id="PS00138">
    <property type="entry name" value="SUBTILASE_SER"/>
    <property type="match status" value="1"/>
</dbReference>
<proteinExistence type="predicted"/>
<keyword evidence="6" id="KW-0106">Calcium</keyword>
<keyword evidence="9" id="KW-0732">Signal</keyword>
<dbReference type="GO" id="GO:0006508">
    <property type="term" value="P:proteolysis"/>
    <property type="evidence" value="ECO:0007669"/>
    <property type="project" value="UniProtKB-KW"/>
</dbReference>
<reference evidence="12" key="1">
    <citation type="journal article" date="2019" name="Int. J. Syst. Evol. Microbiol.">
        <title>The Global Catalogue of Microorganisms (GCM) 10K type strain sequencing project: providing services to taxonomists for standard genome sequencing and annotation.</title>
        <authorList>
            <consortium name="The Broad Institute Genomics Platform"/>
            <consortium name="The Broad Institute Genome Sequencing Center for Infectious Disease"/>
            <person name="Wu L."/>
            <person name="Ma J."/>
        </authorList>
    </citation>
    <scope>NUCLEOTIDE SEQUENCE [LARGE SCALE GENOMIC DNA]</scope>
    <source>
        <strain evidence="12">CGMCC 4.6997</strain>
    </source>
</reference>
<name>A0ABW0NQL1_9MICO</name>
<comment type="caution">
    <text evidence="11">The sequence shown here is derived from an EMBL/GenBank/DDBJ whole genome shotgun (WGS) entry which is preliminary data.</text>
</comment>
<evidence type="ECO:0000256" key="3">
    <source>
        <dbReference type="ARBA" id="ARBA00022723"/>
    </source>
</evidence>
<accession>A0ABW0NQL1</accession>
<feature type="chain" id="PRO_5045849936" evidence="9">
    <location>
        <begin position="38"/>
        <end position="666"/>
    </location>
</feature>
<dbReference type="InterPro" id="IPR023828">
    <property type="entry name" value="Peptidase_S8_Ser-AS"/>
</dbReference>
<dbReference type="Pfam" id="PF09286">
    <property type="entry name" value="Pro-kuma_activ"/>
    <property type="match status" value="1"/>
</dbReference>
<dbReference type="SUPFAM" id="SSF54897">
    <property type="entry name" value="Protease propeptides/inhibitors"/>
    <property type="match status" value="1"/>
</dbReference>
<dbReference type="GO" id="GO:0008233">
    <property type="term" value="F:peptidase activity"/>
    <property type="evidence" value="ECO:0007669"/>
    <property type="project" value="UniProtKB-KW"/>
</dbReference>
<evidence type="ECO:0000256" key="9">
    <source>
        <dbReference type="SAM" id="SignalP"/>
    </source>
</evidence>
<evidence type="ECO:0000256" key="4">
    <source>
        <dbReference type="ARBA" id="ARBA00022801"/>
    </source>
</evidence>
<keyword evidence="4" id="KW-0378">Hydrolase</keyword>
<sequence>MVNRTRRQASIRRTATIAASLAAAIGLSLTGVSAASAADRTSYSGSVPRWATSANDVGAADATATFEGEVYLPLRNAKAATALATAVSSPGIGYRQGLSAADWIARFAPTQADSDAVVGYLTSQGFTISAVPASRQYVVFRGTAAQFGAAFGTSLHDYSYAGTTLAAPSSAPSLPIALGAKVSGVGIDQSRLLTHPDSVKQGDIPGDSGVQSFGRQTAAPSGAIATPCSSYIGQNIVTVPAAYNGQTQYSTYNCGYTPSQLRSAYGISALPRSQNGAGQTVAIIDAYASPSIVSDVNTYSSALGEPGLTAANYSQIVPDPSQFVDQEACAFPSGWQGEQTLDVEAVHGLATGAKILYVGGFNCGGGLDVALSKILDGKLANIVSNSYGDLGEAVPSDVLAGENNLYLQAAGEGVGLYFSSGDNGDEVANVGQPQPDFPASSPWVTAVGGTTLAIDQKGKISYETGWGDTVDKIVADPGTGALSYAEALPGSRFVGGAGGGVSTVFGQPWYQHGIVPNSLAHGQRVSPDIAALADPYTGFSIGISPIVDDTTLETGAFENETYGGTSLASPLTAAQIAIVQQLTHSTIGFANPTLYALDRVLPNAFRDVLPQNPRQAVAYTSKTSGNSYLVSFDTDTTLRTTAKYDDVTGIGGVSFSLLTLLGQGRH</sequence>
<dbReference type="SUPFAM" id="SSF52743">
    <property type="entry name" value="Subtilisin-like"/>
    <property type="match status" value="1"/>
</dbReference>
<dbReference type="PANTHER" id="PTHR14218:SF15">
    <property type="entry name" value="TRIPEPTIDYL-PEPTIDASE 1"/>
    <property type="match status" value="1"/>
</dbReference>
<evidence type="ECO:0000256" key="7">
    <source>
        <dbReference type="ARBA" id="ARBA00023145"/>
    </source>
</evidence>
<dbReference type="EMBL" id="JBHSMG010000002">
    <property type="protein sequence ID" value="MFC5502330.1"/>
    <property type="molecule type" value="Genomic_DNA"/>
</dbReference>
<evidence type="ECO:0000313" key="12">
    <source>
        <dbReference type="Proteomes" id="UP001596039"/>
    </source>
</evidence>
<dbReference type="InterPro" id="IPR036852">
    <property type="entry name" value="Peptidase_S8/S53_dom_sf"/>
</dbReference>
<dbReference type="RefSeq" id="WP_386740028.1">
    <property type="nucleotide sequence ID" value="NZ_JBHSMG010000002.1"/>
</dbReference>
<dbReference type="PANTHER" id="PTHR14218">
    <property type="entry name" value="PROTEASE S8 TRIPEPTIDYL PEPTIDASE I CLN2"/>
    <property type="match status" value="1"/>
</dbReference>
<evidence type="ECO:0000256" key="8">
    <source>
        <dbReference type="SAM" id="MobiDB-lite"/>
    </source>
</evidence>